<dbReference type="AlphaFoldDB" id="A0AAV7UZK2"/>
<reference evidence="1" key="1">
    <citation type="journal article" date="2022" name="bioRxiv">
        <title>Sequencing and chromosome-scale assembly of the giantPleurodeles waltlgenome.</title>
        <authorList>
            <person name="Brown T."/>
            <person name="Elewa A."/>
            <person name="Iarovenko S."/>
            <person name="Subramanian E."/>
            <person name="Araus A.J."/>
            <person name="Petzold A."/>
            <person name="Susuki M."/>
            <person name="Suzuki K.-i.T."/>
            <person name="Hayashi T."/>
            <person name="Toyoda A."/>
            <person name="Oliveira C."/>
            <person name="Osipova E."/>
            <person name="Leigh N.D."/>
            <person name="Simon A."/>
            <person name="Yun M.H."/>
        </authorList>
    </citation>
    <scope>NUCLEOTIDE SEQUENCE</scope>
    <source>
        <strain evidence="1">20211129_DDA</strain>
        <tissue evidence="1">Liver</tissue>
    </source>
</reference>
<evidence type="ECO:0000313" key="2">
    <source>
        <dbReference type="Proteomes" id="UP001066276"/>
    </source>
</evidence>
<evidence type="ECO:0000313" key="1">
    <source>
        <dbReference type="EMBL" id="KAJ1194540.1"/>
    </source>
</evidence>
<keyword evidence="2" id="KW-1185">Reference proteome</keyword>
<dbReference type="Proteomes" id="UP001066276">
    <property type="component" value="Chromosome 2_2"/>
</dbReference>
<name>A0AAV7UZK2_PLEWA</name>
<evidence type="ECO:0008006" key="3">
    <source>
        <dbReference type="Google" id="ProtNLM"/>
    </source>
</evidence>
<sequence length="123" mass="13669">MARTENAAHRLLTHFAKYCEEKSLTINCKKIMGMTLQPSLSLRKKLTINHAPSEVTKHFDYPGVPLSENLSWDCQVRKAAIALKQAAGAILRFKQKASGRSISIILEIYVWKAVAAALYGAEP</sequence>
<dbReference type="EMBL" id="JANPWB010000004">
    <property type="protein sequence ID" value="KAJ1194540.1"/>
    <property type="molecule type" value="Genomic_DNA"/>
</dbReference>
<proteinExistence type="predicted"/>
<comment type="caution">
    <text evidence="1">The sequence shown here is derived from an EMBL/GenBank/DDBJ whole genome shotgun (WGS) entry which is preliminary data.</text>
</comment>
<protein>
    <recommendedName>
        <fullName evidence="3">Reverse transcriptase</fullName>
    </recommendedName>
</protein>
<accession>A0AAV7UZK2</accession>
<organism evidence="1 2">
    <name type="scientific">Pleurodeles waltl</name>
    <name type="common">Iberian ribbed newt</name>
    <dbReference type="NCBI Taxonomy" id="8319"/>
    <lineage>
        <taxon>Eukaryota</taxon>
        <taxon>Metazoa</taxon>
        <taxon>Chordata</taxon>
        <taxon>Craniata</taxon>
        <taxon>Vertebrata</taxon>
        <taxon>Euteleostomi</taxon>
        <taxon>Amphibia</taxon>
        <taxon>Batrachia</taxon>
        <taxon>Caudata</taxon>
        <taxon>Salamandroidea</taxon>
        <taxon>Salamandridae</taxon>
        <taxon>Pleurodelinae</taxon>
        <taxon>Pleurodeles</taxon>
    </lineage>
</organism>
<gene>
    <name evidence="1" type="ORF">NDU88_003828</name>
</gene>